<dbReference type="EMBL" id="OX459124">
    <property type="protein sequence ID" value="CAI9114028.1"/>
    <property type="molecule type" value="Genomic_DNA"/>
</dbReference>
<keyword evidence="5" id="KW-0411">Iron-sulfur</keyword>
<keyword evidence="6" id="KW-0676">Redox-active center</keyword>
<evidence type="ECO:0000259" key="8">
    <source>
        <dbReference type="Pfam" id="PF00462"/>
    </source>
</evidence>
<dbReference type="Pfam" id="PF07800">
    <property type="entry name" value="DUF1644"/>
    <property type="match status" value="1"/>
</dbReference>
<dbReference type="CDD" id="cd03028">
    <property type="entry name" value="GRX_PICOT_like"/>
    <property type="match status" value="1"/>
</dbReference>
<evidence type="ECO:0000313" key="9">
    <source>
        <dbReference type="EMBL" id="CAI9114028.1"/>
    </source>
</evidence>
<proteinExistence type="inferred from homology"/>
<feature type="domain" description="Glutaredoxin" evidence="8">
    <location>
        <begin position="412"/>
        <end position="476"/>
    </location>
</feature>
<dbReference type="InterPro" id="IPR002109">
    <property type="entry name" value="Glutaredoxin"/>
</dbReference>
<evidence type="ECO:0000313" key="10">
    <source>
        <dbReference type="Proteomes" id="UP001161247"/>
    </source>
</evidence>
<comment type="similarity">
    <text evidence="1">Belongs to the glutaredoxin family. CGFS subfamily.</text>
</comment>
<dbReference type="AlphaFoldDB" id="A0AAV1E509"/>
<dbReference type="GO" id="GO:0051537">
    <property type="term" value="F:2 iron, 2 sulfur cluster binding"/>
    <property type="evidence" value="ECO:0007669"/>
    <property type="project" value="UniProtKB-KW"/>
</dbReference>
<evidence type="ECO:0000256" key="5">
    <source>
        <dbReference type="ARBA" id="ARBA00023014"/>
    </source>
</evidence>
<evidence type="ECO:0000256" key="4">
    <source>
        <dbReference type="ARBA" id="ARBA00023004"/>
    </source>
</evidence>
<keyword evidence="10" id="KW-1185">Reference proteome</keyword>
<evidence type="ECO:0000256" key="7">
    <source>
        <dbReference type="SAM" id="MobiDB-lite"/>
    </source>
</evidence>
<evidence type="ECO:0000256" key="3">
    <source>
        <dbReference type="ARBA" id="ARBA00022723"/>
    </source>
</evidence>
<dbReference type="PROSITE" id="PS51354">
    <property type="entry name" value="GLUTAREDOXIN_2"/>
    <property type="match status" value="1"/>
</dbReference>
<dbReference type="InterPro" id="IPR036249">
    <property type="entry name" value="Thioredoxin-like_sf"/>
</dbReference>
<dbReference type="Pfam" id="PF00462">
    <property type="entry name" value="Glutaredoxin"/>
    <property type="match status" value="1"/>
</dbReference>
<dbReference type="GO" id="GO:0046872">
    <property type="term" value="F:metal ion binding"/>
    <property type="evidence" value="ECO:0007669"/>
    <property type="project" value="UniProtKB-KW"/>
</dbReference>
<evidence type="ECO:0000256" key="2">
    <source>
        <dbReference type="ARBA" id="ARBA00022714"/>
    </source>
</evidence>
<dbReference type="SUPFAM" id="SSF52833">
    <property type="entry name" value="Thioredoxin-like"/>
    <property type="match status" value="1"/>
</dbReference>
<keyword evidence="2" id="KW-0001">2Fe-2S</keyword>
<organism evidence="9 10">
    <name type="scientific">Oldenlandia corymbosa var. corymbosa</name>
    <dbReference type="NCBI Taxonomy" id="529605"/>
    <lineage>
        <taxon>Eukaryota</taxon>
        <taxon>Viridiplantae</taxon>
        <taxon>Streptophyta</taxon>
        <taxon>Embryophyta</taxon>
        <taxon>Tracheophyta</taxon>
        <taxon>Spermatophyta</taxon>
        <taxon>Magnoliopsida</taxon>
        <taxon>eudicotyledons</taxon>
        <taxon>Gunneridae</taxon>
        <taxon>Pentapetalae</taxon>
        <taxon>asterids</taxon>
        <taxon>lamiids</taxon>
        <taxon>Gentianales</taxon>
        <taxon>Rubiaceae</taxon>
        <taxon>Rubioideae</taxon>
        <taxon>Spermacoceae</taxon>
        <taxon>Hedyotis-Oldenlandia complex</taxon>
        <taxon>Oldenlandia</taxon>
    </lineage>
</organism>
<dbReference type="InterPro" id="IPR033658">
    <property type="entry name" value="GRX_PICOT-like"/>
</dbReference>
<protein>
    <submittedName>
        <fullName evidence="9">OLC1v1014646C3</fullName>
    </submittedName>
</protein>
<keyword evidence="3" id="KW-0479">Metal-binding</keyword>
<dbReference type="Gene3D" id="3.40.30.10">
    <property type="entry name" value="Glutaredoxin"/>
    <property type="match status" value="1"/>
</dbReference>
<name>A0AAV1E509_OLDCO</name>
<evidence type="ECO:0000256" key="6">
    <source>
        <dbReference type="ARBA" id="ARBA00023284"/>
    </source>
</evidence>
<dbReference type="InterPro" id="IPR004480">
    <property type="entry name" value="Monothiol_GRX-rel"/>
</dbReference>
<reference evidence="9" key="1">
    <citation type="submission" date="2023-03" db="EMBL/GenBank/DDBJ databases">
        <authorList>
            <person name="Julca I."/>
        </authorList>
    </citation>
    <scope>NUCLEOTIDE SEQUENCE</scope>
</reference>
<dbReference type="PANTHER" id="PTHR31197">
    <property type="entry name" value="OS01G0612600 PROTEIN"/>
    <property type="match status" value="1"/>
</dbReference>
<feature type="compositionally biased region" description="Basic and acidic residues" evidence="7">
    <location>
        <begin position="380"/>
        <end position="390"/>
    </location>
</feature>
<keyword evidence="4" id="KW-0408">Iron</keyword>
<gene>
    <name evidence="9" type="ORF">OLC1_LOCUS20897</name>
</gene>
<feature type="region of interest" description="Disordered" evidence="7">
    <location>
        <begin position="371"/>
        <end position="390"/>
    </location>
</feature>
<dbReference type="FunFam" id="3.40.30.10:FF:000005">
    <property type="entry name" value="Glutaredoxin 5"/>
    <property type="match status" value="1"/>
</dbReference>
<dbReference type="InterPro" id="IPR012866">
    <property type="entry name" value="DUF1644"/>
</dbReference>
<sequence>MSKDWRMNRLAPSHASTAPRASRSNDSDASKLETSSPPSAEREWEETRCPICMDHPHNAVLLICSSREKGCRPYMCDTSYRHSNCLDQFRKSFPEAATVGRTNFESAARMRNQSVTERGRHRLSISSSNRSLRGQGVDIACPLCRGQILGWTVDEAARKFMNSKIRSCSLESCEFTGTYAELRKHARSEHPSLRPFEADPQRQSDWARLERQRDLGDTLSAYHEFDPDTGDLLGDDYLGPHDVLLGDLTPVDLNMGVQPEGDNLFDLLSGFDLESDDSLGEGASALVDLSYELEFSFSFLNELSVCPWDIGSPVARHHRPTAPTLAESNSDSSKMMARSLAAAILGKGNAAFAAARTTTIAPPLFFQSGTRYSTTGSNDPDTHEDFRPTSKVESSGISLKDIVEQDVKENPVMIYMKGVPDLPQCGFSALAVRVLKAYDVPISARNILEDPELKNAVKNFSHWPTFPQIFINGEFIGGSDIIVNMHKTGELEGKLKDVADKQA</sequence>
<evidence type="ECO:0000256" key="1">
    <source>
        <dbReference type="ARBA" id="ARBA00008983"/>
    </source>
</evidence>
<accession>A0AAV1E509</accession>
<dbReference type="NCBIfam" id="TIGR00365">
    <property type="entry name" value="Grx4 family monothiol glutaredoxin"/>
    <property type="match status" value="1"/>
</dbReference>
<dbReference type="Proteomes" id="UP001161247">
    <property type="component" value="Chromosome 7"/>
</dbReference>
<feature type="region of interest" description="Disordered" evidence="7">
    <location>
        <begin position="1"/>
        <end position="42"/>
    </location>
</feature>
<dbReference type="PANTHER" id="PTHR31197:SF40">
    <property type="entry name" value="ZINC FINGER, RING_FYVE_PHD-TYPE"/>
    <property type="match status" value="1"/>
</dbReference>